<accession>A0A8S0WFS9</accession>
<feature type="transmembrane region" description="Helical" evidence="1">
    <location>
        <begin position="829"/>
        <end position="847"/>
    </location>
</feature>
<dbReference type="OrthoDB" id="4538955at2759"/>
<feature type="transmembrane region" description="Helical" evidence="1">
    <location>
        <begin position="753"/>
        <end position="774"/>
    </location>
</feature>
<evidence type="ECO:0000256" key="1">
    <source>
        <dbReference type="SAM" id="Phobius"/>
    </source>
</evidence>
<feature type="transmembrane region" description="Helical" evidence="1">
    <location>
        <begin position="795"/>
        <end position="814"/>
    </location>
</feature>
<evidence type="ECO:0000313" key="3">
    <source>
        <dbReference type="Proteomes" id="UP000467700"/>
    </source>
</evidence>
<comment type="caution">
    <text evidence="2">The sequence shown here is derived from an EMBL/GenBank/DDBJ whole genome shotgun (WGS) entry which is preliminary data.</text>
</comment>
<dbReference type="Proteomes" id="UP000467700">
    <property type="component" value="Unassembled WGS sequence"/>
</dbReference>
<evidence type="ECO:0000313" key="2">
    <source>
        <dbReference type="EMBL" id="CAA7260923.1"/>
    </source>
</evidence>
<sequence length="1344" mass="146620">MGVELPYLPILDIHALNPFLSPNSAILKRQLERANEFCEKRAGVTKKQEKAAVRRLVQQQYHDDKLKATLPEVVYSAVKENPRHYGAPRRFAILIAPHAVVHKDEMIYDTSKYVFEGHTIHFSAFKTPETGFWINNSWVPPSQILLSPNKTTYTFNAHLKNKDGGGILHGYLNFVQEDMPHGLLIHNNDAAFAIQLKPYASQYSVAVSANAGAVWSSGNHEFTWDVKSDQWKNATWESKAGVFAYDIANNNDPILPINVIEVGITDSKSTAPATPPSFDYALTLPDRSKYTAVFQQAKDQTYLRVLLKDNTLIPLKSAAREASAVKTLFGTELFVAFDDSAFGFVGAYIDETQRVYAIKGQATFPPPPASPSIVGPKAVSAPKLLSELHSSPILAEAAYHAPLRKLFAKTPPLRGAFPTLASSDLDITGLLNLNPMQQDKDGQWFDAAGRAAMSDLHDGILTFMDDGLHNTFVGGNRPNLKPEVRNIIFSNPTENARFYTTLQVPFLTAALSSSTQPSSQFLNGSRAAKVLRDLPANDPVYQQQSSELYSLRWKQMYPIIQQYLDDQSGNDYTDAINNAGAYLKKDLQDRFKDVPDPDGSQAAAIKKAQDDLDDLQTYAVSNNLYWAMMLFYYTQTYYLPFLQSKMASSTLSAEISNELKAYGATLGILENNGTTANGNSFQAAFNDMIRAFTLTTILPQYIDAEGNKTDYISYMDAIMEQFLQTYATSGDPDIQEYVADITVLRGDRQAIELFMNLLISVSRTTTASLSWASLVAKMRVLADADGYYSKLARGAGMLGSFLMLACVVSLVMVFRPGKGWDSMTDLQKAYTVTSAISIFVFALVKIAQRGARIINFWSDLGTAANRMKVLLGGNEELINAIGPASKDAQSTFTRWLTRTTKESMEMDASEAAPFKKYFGRNASEFLARTAGVVLGLVNIALAAWTIATTSDPLEKDMAILNIVSGGLAILGIAAGWIASSITLTSIEAGLMAGVMVGVLEFAAAVLGPLSLAFAVAGMIVMIVMMFRHQDPPDPLKDFAEGKAKDFGLYMPKKTQIDYFNVIPPNGPLGISHDGLVFMNGTKYVQISALKVGPTGPISAPVVLSGAITYKPDVCLNVQTDSKGFTRIWTSTTDANGKTRAQVCLSVDDSGQILALPPPSKTRKDDKGNTISADPAVYAKLVKQQQWIFDCTQKGASVMVEDTSYVTTAGFTIRSAATNSYLTIDAQATRVQLANSPQEWICSMQSIGPSGFSYAGSPWTIYTDSRDELIAAQMDTPGSQPLTWAIKPALPTGLEIRSDGSIAIIANKTAAQSPQTIYKVTASITINGNKYTQSADVTIEVAVPP</sequence>
<keyword evidence="1" id="KW-0812">Transmembrane</keyword>
<name>A0A8S0WFS9_CYCAE</name>
<keyword evidence="1" id="KW-1133">Transmembrane helix</keyword>
<proteinExistence type="predicted"/>
<reference evidence="2 3" key="1">
    <citation type="submission" date="2020-01" db="EMBL/GenBank/DDBJ databases">
        <authorList>
            <person name="Gupta K D."/>
        </authorList>
    </citation>
    <scope>NUCLEOTIDE SEQUENCE [LARGE SCALE GENOMIC DNA]</scope>
</reference>
<protein>
    <submittedName>
        <fullName evidence="2">Uncharacterized protein</fullName>
    </submittedName>
</protein>
<dbReference type="EMBL" id="CACVBS010000031">
    <property type="protein sequence ID" value="CAA7260923.1"/>
    <property type="molecule type" value="Genomic_DNA"/>
</dbReference>
<keyword evidence="3" id="KW-1185">Reference proteome</keyword>
<gene>
    <name evidence="2" type="ORF">AAE3_LOCUS3235</name>
</gene>
<keyword evidence="1" id="KW-0472">Membrane</keyword>
<feature type="transmembrane region" description="Helical" evidence="1">
    <location>
        <begin position="925"/>
        <end position="946"/>
    </location>
</feature>
<organism evidence="2 3">
    <name type="scientific">Cyclocybe aegerita</name>
    <name type="common">Black poplar mushroom</name>
    <name type="synonym">Agrocybe aegerita</name>
    <dbReference type="NCBI Taxonomy" id="1973307"/>
    <lineage>
        <taxon>Eukaryota</taxon>
        <taxon>Fungi</taxon>
        <taxon>Dikarya</taxon>
        <taxon>Basidiomycota</taxon>
        <taxon>Agaricomycotina</taxon>
        <taxon>Agaricomycetes</taxon>
        <taxon>Agaricomycetidae</taxon>
        <taxon>Agaricales</taxon>
        <taxon>Agaricineae</taxon>
        <taxon>Bolbitiaceae</taxon>
        <taxon>Cyclocybe</taxon>
    </lineage>
</organism>
<feature type="transmembrane region" description="Helical" evidence="1">
    <location>
        <begin position="958"/>
        <end position="978"/>
    </location>
</feature>